<evidence type="ECO:0000256" key="5">
    <source>
        <dbReference type="RuleBase" id="RU004355"/>
    </source>
</evidence>
<evidence type="ECO:0000259" key="7">
    <source>
        <dbReference type="Pfam" id="PF13742"/>
    </source>
</evidence>
<evidence type="ECO:0000256" key="3">
    <source>
        <dbReference type="ARBA" id="ARBA00022801"/>
    </source>
</evidence>
<evidence type="ECO:0000313" key="9">
    <source>
        <dbReference type="Proteomes" id="UP000199021"/>
    </source>
</evidence>
<dbReference type="RefSeq" id="WP_090165113.1">
    <property type="nucleotide sequence ID" value="NZ_FOFB01000001.1"/>
</dbReference>
<proteinExistence type="inferred from homology"/>
<dbReference type="GO" id="GO:0003676">
    <property type="term" value="F:nucleic acid binding"/>
    <property type="evidence" value="ECO:0007669"/>
    <property type="project" value="InterPro"/>
</dbReference>
<dbReference type="STRING" id="478744.SAMN05444359_101404"/>
<dbReference type="InterPro" id="IPR003753">
    <property type="entry name" value="Exonuc_VII_L"/>
</dbReference>
<protein>
    <recommendedName>
        <fullName evidence="5">Exodeoxyribonuclease 7 large subunit</fullName>
        <ecNumber evidence="5">3.1.11.6</ecNumber>
    </recommendedName>
</protein>
<feature type="domain" description="Exonuclease VII large subunit C-terminal" evidence="6">
    <location>
        <begin position="138"/>
        <end position="341"/>
    </location>
</feature>
<dbReference type="Pfam" id="PF13742">
    <property type="entry name" value="tRNA_anti_2"/>
    <property type="match status" value="1"/>
</dbReference>
<reference evidence="9" key="1">
    <citation type="submission" date="2016-10" db="EMBL/GenBank/DDBJ databases">
        <authorList>
            <person name="Varghese N."/>
            <person name="Submissions S."/>
        </authorList>
    </citation>
    <scope>NUCLEOTIDE SEQUENCE [LARGE SCALE GENOMIC DNA]</scope>
    <source>
        <strain evidence="9">DSM 24740</strain>
    </source>
</reference>
<dbReference type="CDD" id="cd04489">
    <property type="entry name" value="ExoVII_LU_OBF"/>
    <property type="match status" value="1"/>
</dbReference>
<dbReference type="GO" id="GO:0005737">
    <property type="term" value="C:cytoplasm"/>
    <property type="evidence" value="ECO:0007669"/>
    <property type="project" value="UniProtKB-SubCell"/>
</dbReference>
<dbReference type="InterPro" id="IPR020579">
    <property type="entry name" value="Exonuc_VII_lsu_C"/>
</dbReference>
<dbReference type="Pfam" id="PF02601">
    <property type="entry name" value="Exonuc_VII_L"/>
    <property type="match status" value="1"/>
</dbReference>
<keyword evidence="3 5" id="KW-0378">Hydrolase</keyword>
<dbReference type="InterPro" id="IPR025824">
    <property type="entry name" value="OB-fold_nuc-bd_dom"/>
</dbReference>
<name>A0A1H8ZQ45_9BACT</name>
<dbReference type="OrthoDB" id="9802795at2"/>
<dbReference type="GO" id="GO:0006308">
    <property type="term" value="P:DNA catabolic process"/>
    <property type="evidence" value="ECO:0007669"/>
    <property type="project" value="UniProtKB-UniRule"/>
</dbReference>
<comment type="subcellular location">
    <subcellularLocation>
        <location evidence="5">Cytoplasm</location>
    </subcellularLocation>
</comment>
<feature type="domain" description="OB-fold nucleic acid binding" evidence="7">
    <location>
        <begin position="6"/>
        <end position="114"/>
    </location>
</feature>
<dbReference type="GO" id="GO:0009318">
    <property type="term" value="C:exodeoxyribonuclease VII complex"/>
    <property type="evidence" value="ECO:0007669"/>
    <property type="project" value="UniProtKB-UniRule"/>
</dbReference>
<keyword evidence="9" id="KW-1185">Reference proteome</keyword>
<evidence type="ECO:0000256" key="1">
    <source>
        <dbReference type="ARBA" id="ARBA00022490"/>
    </source>
</evidence>
<comment type="similarity">
    <text evidence="5">Belongs to the XseA family.</text>
</comment>
<keyword evidence="4 5" id="KW-0269">Exonuclease</keyword>
<dbReference type="GO" id="GO:0008855">
    <property type="term" value="F:exodeoxyribonuclease VII activity"/>
    <property type="evidence" value="ECO:0007669"/>
    <property type="project" value="UniProtKB-UniRule"/>
</dbReference>
<dbReference type="EC" id="3.1.11.6" evidence="5"/>
<keyword evidence="2 5" id="KW-0540">Nuclease</keyword>
<dbReference type="NCBIfam" id="TIGR00237">
    <property type="entry name" value="xseA"/>
    <property type="match status" value="1"/>
</dbReference>
<accession>A0A1H8ZQ45</accession>
<dbReference type="AlphaFoldDB" id="A0A1H8ZQ45"/>
<dbReference type="InParanoid" id="A0A1H8ZQ45"/>
<gene>
    <name evidence="8" type="ORF">SAMN05444359_101404</name>
</gene>
<dbReference type="FunCoup" id="A0A1H8ZQ45">
    <property type="interactions" value="341"/>
</dbReference>
<dbReference type="PANTHER" id="PTHR30008:SF0">
    <property type="entry name" value="EXODEOXYRIBONUCLEASE 7 LARGE SUBUNIT"/>
    <property type="match status" value="1"/>
</dbReference>
<organism evidence="8 9">
    <name type="scientific">Neolewinella agarilytica</name>
    <dbReference type="NCBI Taxonomy" id="478744"/>
    <lineage>
        <taxon>Bacteria</taxon>
        <taxon>Pseudomonadati</taxon>
        <taxon>Bacteroidota</taxon>
        <taxon>Saprospiria</taxon>
        <taxon>Saprospirales</taxon>
        <taxon>Lewinellaceae</taxon>
        <taxon>Neolewinella</taxon>
    </lineage>
</organism>
<dbReference type="EMBL" id="FOFB01000001">
    <property type="protein sequence ID" value="SEP66495.1"/>
    <property type="molecule type" value="Genomic_DNA"/>
</dbReference>
<evidence type="ECO:0000256" key="4">
    <source>
        <dbReference type="ARBA" id="ARBA00022839"/>
    </source>
</evidence>
<dbReference type="PANTHER" id="PTHR30008">
    <property type="entry name" value="EXODEOXYRIBONUCLEASE 7 LARGE SUBUNIT"/>
    <property type="match status" value="1"/>
</dbReference>
<evidence type="ECO:0000259" key="6">
    <source>
        <dbReference type="Pfam" id="PF02601"/>
    </source>
</evidence>
<dbReference type="Proteomes" id="UP000199021">
    <property type="component" value="Unassembled WGS sequence"/>
</dbReference>
<comment type="catalytic activity">
    <reaction evidence="5">
        <text>Exonucleolytic cleavage in either 5'- to 3'- or 3'- to 5'-direction to yield nucleoside 5'-phosphates.</text>
        <dbReference type="EC" id="3.1.11.6"/>
    </reaction>
</comment>
<evidence type="ECO:0000313" key="8">
    <source>
        <dbReference type="EMBL" id="SEP66495.1"/>
    </source>
</evidence>
<sequence length="415" mass="45713">MSAQTYQLTQLTGFIRRVFALNLPEAVWVTAELAQANTSRGHCWLTLVEKDPEGEGIIAQLEGVVWASQLTDLQRNHGIKLVRDLLREGMSVRLKVTTSFHQRYGLRLVVEDIDPAHTLGELERRRQLTLEALSKDGLLDANGNIPFPIVPQRLAVISSDTAAGLADFREQLEANPYGYRFHLQLFTAAMQGVQTSPEIQSRLRQIARRQADYDAVIIVRGGGGRTDLAAFDEEALCRAVASFPLPVVVGIGHETDDSVLDRVAHRSLKTPTATAVWLVEQFMRAEGMVVQLSRAIRETGAHHLAIERPRLAGLAGQARQLAAAALRGESQRLDRAEKDLTLLPGRALLNANSQLDNLEKLLSALRPETTLARGYALVSQDGKLLLNPEDITEGEVEIRLKEGRTTLLKPGESDA</sequence>
<keyword evidence="1" id="KW-0963">Cytoplasm</keyword>
<evidence type="ECO:0000256" key="2">
    <source>
        <dbReference type="ARBA" id="ARBA00022722"/>
    </source>
</evidence>